<evidence type="ECO:0000313" key="1">
    <source>
        <dbReference type="EMBL" id="RDB37418.1"/>
    </source>
</evidence>
<comment type="caution">
    <text evidence="1">The sequence shown here is derived from an EMBL/GenBank/DDBJ whole genome shotgun (WGS) entry which is preliminary data.</text>
</comment>
<protein>
    <submittedName>
        <fullName evidence="1">Uncharacterized protein</fullName>
    </submittedName>
</protein>
<sequence length="318" mass="35539">MKKNIYCFLLLLICFNSYGISIGDKLMNCESNRDGTYDNCVAITGDIENNLLLNNDNILLNYSINYNYSCRDNYNQYIGIKSSLGEVVYFKYNESKININSNGKLSIVDTNPRATFAAQFVKDCKLHIKSITVDLSRETVSNLIKDACIMGALNSISSQAQVVLYVSQTLINNFGSISVDNLKYQLGSLKLVLEYISQSQRNNIKITNQIKNIIGTQIDNNYSIGTINYILNNNHLFLGDPIVLNNSLNILYSNISLVMADVIDTSVGTIRSIYERGAIISDIKKFKSASLPLSNLKYQYAIFNGEDTSSFKAPICSN</sequence>
<organism evidence="1 2">
    <name type="scientific">Spirobacillus cienkowskii</name>
    <dbReference type="NCBI Taxonomy" id="495820"/>
    <lineage>
        <taxon>Bacteria</taxon>
        <taxon>Pseudomonadati</taxon>
        <taxon>Bdellovibrionota</taxon>
        <taxon>Oligoflexia</taxon>
        <taxon>Silvanigrellales</taxon>
        <taxon>Spirobacillus</taxon>
    </lineage>
</organism>
<proteinExistence type="predicted"/>
<accession>A0A369KUI0</accession>
<dbReference type="AlphaFoldDB" id="A0A369KUI0"/>
<keyword evidence="2" id="KW-1185">Reference proteome</keyword>
<name>A0A369KUI0_9BACT</name>
<dbReference type="EMBL" id="QOVW01000001">
    <property type="protein sequence ID" value="RDB37418.1"/>
    <property type="molecule type" value="Genomic_DNA"/>
</dbReference>
<dbReference type="Proteomes" id="UP000253934">
    <property type="component" value="Unassembled WGS sequence"/>
</dbReference>
<reference evidence="1" key="1">
    <citation type="submission" date="2018-04" db="EMBL/GenBank/DDBJ databases">
        <title>Draft genome sequence of the Candidatus Spirobacillus cienkowskii, a pathogen of freshwater Daphnia species, reconstructed from hemolymph metagenomic reads.</title>
        <authorList>
            <person name="Bresciani L."/>
            <person name="Lemos L.N."/>
            <person name="Wale N."/>
            <person name="Lin J.Y."/>
            <person name="Fernandes G.R."/>
            <person name="Duffy M.A."/>
            <person name="Rodrigues J.M."/>
        </authorList>
    </citation>
    <scope>NUCLEOTIDE SEQUENCE [LARGE SCALE GENOMIC DNA]</scope>
    <source>
        <strain evidence="1">Binning01</strain>
    </source>
</reference>
<gene>
    <name evidence="1" type="ORF">DCC88_00385</name>
</gene>
<evidence type="ECO:0000313" key="2">
    <source>
        <dbReference type="Proteomes" id="UP000253934"/>
    </source>
</evidence>